<evidence type="ECO:0000313" key="2">
    <source>
        <dbReference type="Proteomes" id="UP000390335"/>
    </source>
</evidence>
<reference evidence="1 2" key="1">
    <citation type="journal article" date="2020" name="Genome Biol. Evol.">
        <title>Rhizobium dioscoreae sp. nov., a plant growth-promoting bacterium isolated from yam (Dioscorea species).</title>
        <authorList>
            <person name="Ouyabe M."/>
            <person name="Tanaka N."/>
            <person name="Shiwa Y."/>
            <person name="Fujita N."/>
            <person name="Kikuno H."/>
            <person name="Babil P."/>
            <person name="Shiwachi H."/>
        </authorList>
    </citation>
    <scope>NUCLEOTIDE SEQUENCE [LARGE SCALE GENOMIC DNA]</scope>
    <source>
        <strain evidence="1 2">S-93</strain>
    </source>
</reference>
<accession>A0ABQ0ZA16</accession>
<protein>
    <submittedName>
        <fullName evidence="1">Uncharacterized protein</fullName>
    </submittedName>
</protein>
<evidence type="ECO:0000313" key="1">
    <source>
        <dbReference type="EMBL" id="GES52093.1"/>
    </source>
</evidence>
<comment type="caution">
    <text evidence="1">The sequence shown here is derived from an EMBL/GenBank/DDBJ whole genome shotgun (WGS) entry which is preliminary data.</text>
</comment>
<dbReference type="EMBL" id="BLAJ01000006">
    <property type="protein sequence ID" value="GES52093.1"/>
    <property type="molecule type" value="Genomic_DNA"/>
</dbReference>
<proteinExistence type="predicted"/>
<gene>
    <name evidence="1" type="ORF">RsS93_47070</name>
</gene>
<keyword evidence="2" id="KW-1185">Reference proteome</keyword>
<dbReference type="Proteomes" id="UP000390335">
    <property type="component" value="Unassembled WGS sequence"/>
</dbReference>
<name>A0ABQ0ZA16_9HYPH</name>
<organism evidence="1 2">
    <name type="scientific">Rhizobium dioscoreae</name>
    <dbReference type="NCBI Taxonomy" id="2653122"/>
    <lineage>
        <taxon>Bacteria</taxon>
        <taxon>Pseudomonadati</taxon>
        <taxon>Pseudomonadota</taxon>
        <taxon>Alphaproteobacteria</taxon>
        <taxon>Hyphomicrobiales</taxon>
        <taxon>Rhizobiaceae</taxon>
        <taxon>Rhizobium/Agrobacterium group</taxon>
        <taxon>Rhizobium</taxon>
    </lineage>
</organism>
<sequence>MVEACNEKREKALEVDQLSRVFDVSTAWLNRMIDRKPKCYLHVVQDVALVIGEANPGAWG</sequence>